<dbReference type="InterPro" id="IPR045341">
    <property type="entry name" value="DUF6532"/>
</dbReference>
<evidence type="ECO:0000313" key="4">
    <source>
        <dbReference type="Proteomes" id="UP000044841"/>
    </source>
</evidence>
<keyword evidence="4" id="KW-1185">Reference proteome</keyword>
<feature type="compositionally biased region" description="Low complexity" evidence="1">
    <location>
        <begin position="254"/>
        <end position="271"/>
    </location>
</feature>
<evidence type="ECO:0000259" key="2">
    <source>
        <dbReference type="Pfam" id="PF20149"/>
    </source>
</evidence>
<evidence type="ECO:0000313" key="3">
    <source>
        <dbReference type="EMBL" id="CUA76349.1"/>
    </source>
</evidence>
<proteinExistence type="predicted"/>
<dbReference type="Pfam" id="PF20149">
    <property type="entry name" value="DUF6532"/>
    <property type="match status" value="1"/>
</dbReference>
<reference evidence="3 4" key="1">
    <citation type="submission" date="2015-07" db="EMBL/GenBank/DDBJ databases">
        <authorList>
            <person name="Noorani M."/>
        </authorList>
    </citation>
    <scope>NUCLEOTIDE SEQUENCE [LARGE SCALE GENOMIC DNA]</scope>
    <source>
        <strain evidence="3">BBA 69670</strain>
    </source>
</reference>
<name>A0A0K6GD83_9AGAM</name>
<feature type="region of interest" description="Disordered" evidence="1">
    <location>
        <begin position="296"/>
        <end position="318"/>
    </location>
</feature>
<feature type="region of interest" description="Disordered" evidence="1">
    <location>
        <begin position="237"/>
        <end position="275"/>
    </location>
</feature>
<sequence>MNEITASSILDHIDNSSATNTNPSSTFITPTEVGYDKQLAINKQRAARAGRTCSQNKKARLGTRSIGIGFMSAASETDNDDPSPLPTPIATASELKAQDTRANLQEKIMRKLHRVIENSNMQMLMAVDEAISTDPAYASQPEEQDPEAGSYCQLCHDCSRNSRTYHNLKGVPCTIATPDSPTLTEPTQLENDPDPPCIQPFPISQGDAPPLPLDPIFGLNSRFFAVGSTSGLLLGYPDGQDTGRSLSHVPRNKTPATSQPSSAHSPAPSLTRKLRSNGTSNFNCLLCNKGSISRMTTSSKSLGDPIPTLSPAPQSQGKRLLETPATPLPACKRPTVSQPTPGECVLTTFNRSWETSCRTACSGQKGKDTTHTRACACATHPQRTGNDHLDLLDRPDEGELVTKSAAKGVLIENPEYRHGAKYPALFWRSDDPKDKRKYLAVLAYVATMVQFCLREWSKGFFNKDTLNATTEHSIWVCHFDGLKNIALCARQRLTDTYNEWVQNAYNVSQAQTKFTKKCYVQAVVLPRDVCPNTPSPLPISHGDH</sequence>
<feature type="domain" description="DUF6532" evidence="2">
    <location>
        <begin position="412"/>
        <end position="484"/>
    </location>
</feature>
<accession>A0A0K6GD83</accession>
<protein>
    <recommendedName>
        <fullName evidence="2">DUF6532 domain-containing protein</fullName>
    </recommendedName>
</protein>
<gene>
    <name evidence="3" type="ORF">RSOLAG22IIIB_12226</name>
</gene>
<dbReference type="EMBL" id="CYGV01001671">
    <property type="protein sequence ID" value="CUA76349.1"/>
    <property type="molecule type" value="Genomic_DNA"/>
</dbReference>
<evidence type="ECO:0000256" key="1">
    <source>
        <dbReference type="SAM" id="MobiDB-lite"/>
    </source>
</evidence>
<dbReference type="Proteomes" id="UP000044841">
    <property type="component" value="Unassembled WGS sequence"/>
</dbReference>
<organism evidence="3 4">
    <name type="scientific">Rhizoctonia solani</name>
    <dbReference type="NCBI Taxonomy" id="456999"/>
    <lineage>
        <taxon>Eukaryota</taxon>
        <taxon>Fungi</taxon>
        <taxon>Dikarya</taxon>
        <taxon>Basidiomycota</taxon>
        <taxon>Agaricomycotina</taxon>
        <taxon>Agaricomycetes</taxon>
        <taxon>Cantharellales</taxon>
        <taxon>Ceratobasidiaceae</taxon>
        <taxon>Rhizoctonia</taxon>
    </lineage>
</organism>
<dbReference type="AlphaFoldDB" id="A0A0K6GD83"/>